<evidence type="ECO:0000313" key="2">
    <source>
        <dbReference type="EMBL" id="GIF83996.1"/>
    </source>
</evidence>
<organism evidence="2 3">
    <name type="scientific">Catellatospora bangladeshensis</name>
    <dbReference type="NCBI Taxonomy" id="310355"/>
    <lineage>
        <taxon>Bacteria</taxon>
        <taxon>Bacillati</taxon>
        <taxon>Actinomycetota</taxon>
        <taxon>Actinomycetes</taxon>
        <taxon>Micromonosporales</taxon>
        <taxon>Micromonosporaceae</taxon>
        <taxon>Catellatospora</taxon>
    </lineage>
</organism>
<reference evidence="2 3" key="1">
    <citation type="submission" date="2021-01" db="EMBL/GenBank/DDBJ databases">
        <title>Whole genome shotgun sequence of Catellatospora bangladeshensis NBRC 107357.</title>
        <authorList>
            <person name="Komaki H."/>
            <person name="Tamura T."/>
        </authorList>
    </citation>
    <scope>NUCLEOTIDE SEQUENCE [LARGE SCALE GENOMIC DNA]</scope>
    <source>
        <strain evidence="2 3">NBRC 107357</strain>
    </source>
</reference>
<sequence>MTNPASPRPIAAYVASVLVAACAAYFGYFMLGVPGIVAVVLIGALTLGAAQWRAARASRRRVPPAGGPEADRRTALTVAWLGAGGAVLAALVTALVPVLFKDEAAIGPAPAAAASASAVPSAAAPPSPSPSVSAVAWAGPGTDCLVLDVDVDQYGSVGSALAVGYQVNLTGQWQPAYDSGKLWIFVTGGGTNAHFPYVGEIVRDGGRWVAWGIPLGRQEVAADAKMGVRTLEVIVATPDQDRQLRKQVDAPDFWTKGGQVQQLPAGAAAVARIPVDRIC</sequence>
<dbReference type="Proteomes" id="UP000601223">
    <property type="component" value="Unassembled WGS sequence"/>
</dbReference>
<dbReference type="RefSeq" id="WP_203751568.1">
    <property type="nucleotide sequence ID" value="NZ_BONF01000032.1"/>
</dbReference>
<name>A0A8J3NLJ2_9ACTN</name>
<comment type="caution">
    <text evidence="2">The sequence shown here is derived from an EMBL/GenBank/DDBJ whole genome shotgun (WGS) entry which is preliminary data.</text>
</comment>
<dbReference type="AlphaFoldDB" id="A0A8J3NLJ2"/>
<dbReference type="EMBL" id="BONF01000032">
    <property type="protein sequence ID" value="GIF83996.1"/>
    <property type="molecule type" value="Genomic_DNA"/>
</dbReference>
<feature type="transmembrane region" description="Helical" evidence="1">
    <location>
        <begin position="76"/>
        <end position="100"/>
    </location>
</feature>
<keyword evidence="1" id="KW-0812">Transmembrane</keyword>
<evidence type="ECO:0000313" key="3">
    <source>
        <dbReference type="Proteomes" id="UP000601223"/>
    </source>
</evidence>
<feature type="transmembrane region" description="Helical" evidence="1">
    <location>
        <begin position="36"/>
        <end position="55"/>
    </location>
</feature>
<keyword evidence="1" id="KW-0472">Membrane</keyword>
<gene>
    <name evidence="2" type="ORF">Cba03nite_53450</name>
</gene>
<accession>A0A8J3NLJ2</accession>
<protein>
    <submittedName>
        <fullName evidence="2">Uncharacterized protein</fullName>
    </submittedName>
</protein>
<keyword evidence="1" id="KW-1133">Transmembrane helix</keyword>
<feature type="transmembrane region" description="Helical" evidence="1">
    <location>
        <begin position="12"/>
        <end position="30"/>
    </location>
</feature>
<proteinExistence type="predicted"/>
<keyword evidence="3" id="KW-1185">Reference proteome</keyword>
<evidence type="ECO:0000256" key="1">
    <source>
        <dbReference type="SAM" id="Phobius"/>
    </source>
</evidence>